<accession>A0A1K0GQ96</accession>
<dbReference type="SUPFAM" id="SSF55418">
    <property type="entry name" value="eIF4e-like"/>
    <property type="match status" value="1"/>
</dbReference>
<dbReference type="PANTHER" id="PTHR11960">
    <property type="entry name" value="EUKARYOTIC TRANSLATION INITIATION FACTOR 4E RELATED"/>
    <property type="match status" value="1"/>
</dbReference>
<dbReference type="OrthoDB" id="590761at2759"/>
<feature type="compositionally biased region" description="Polar residues" evidence="2">
    <location>
        <begin position="498"/>
        <end position="507"/>
    </location>
</feature>
<feature type="region of interest" description="Disordered" evidence="2">
    <location>
        <begin position="211"/>
        <end position="233"/>
    </location>
</feature>
<dbReference type="Gene3D" id="3.30.760.10">
    <property type="entry name" value="RNA Cap, Translation Initiation Factor Eif4e"/>
    <property type="match status" value="1"/>
</dbReference>
<feature type="region of interest" description="Disordered" evidence="2">
    <location>
        <begin position="1"/>
        <end position="193"/>
    </location>
</feature>
<feature type="region of interest" description="Disordered" evidence="2">
    <location>
        <begin position="498"/>
        <end position="562"/>
    </location>
</feature>
<feature type="compositionally biased region" description="Polar residues" evidence="2">
    <location>
        <begin position="15"/>
        <end position="36"/>
    </location>
</feature>
<dbReference type="EMBL" id="ULHB01000088">
    <property type="protein sequence ID" value="SYW81049.1"/>
    <property type="molecule type" value="Genomic_DNA"/>
</dbReference>
<proteinExistence type="inferred from homology"/>
<protein>
    <submittedName>
        <fullName evidence="4">Related to CDC33 - translation initiation factor eIF4E</fullName>
    </submittedName>
    <submittedName>
        <fullName evidence="3">Related to CDC33-translation initiation factor eIF4E</fullName>
    </submittedName>
</protein>
<feature type="region of interest" description="Disordered" evidence="2">
    <location>
        <begin position="268"/>
        <end position="297"/>
    </location>
</feature>
<dbReference type="InterPro" id="IPR001040">
    <property type="entry name" value="TIF_eIF_4E"/>
</dbReference>
<comment type="similarity">
    <text evidence="1">Belongs to the eukaryotic initiation factor 4E family.</text>
</comment>
<keyword evidence="6" id="KW-1185">Reference proteome</keyword>
<dbReference type="InterPro" id="IPR023398">
    <property type="entry name" value="TIF_eIF4e-like"/>
</dbReference>
<reference evidence="3" key="2">
    <citation type="submission" date="2016-04" db="EMBL/GenBank/DDBJ databases">
        <authorList>
            <person name="Evans L.H."/>
            <person name="Alamgir A."/>
            <person name="Owens N."/>
            <person name="Weber N.D."/>
            <person name="Virtaneva K."/>
            <person name="Barbian K."/>
            <person name="Babar A."/>
            <person name="Rosenke K."/>
        </authorList>
    </citation>
    <scope>NUCLEOTIDE SEQUENCE</scope>
    <source>
        <strain evidence="3">UB2112</strain>
    </source>
</reference>
<dbReference type="Proteomes" id="UP000179920">
    <property type="component" value="Chromosome VII"/>
</dbReference>
<feature type="compositionally biased region" description="Polar residues" evidence="2">
    <location>
        <begin position="105"/>
        <end position="117"/>
    </location>
</feature>
<dbReference type="AlphaFoldDB" id="A0A1K0GQ96"/>
<evidence type="ECO:0000313" key="3">
    <source>
        <dbReference type="EMBL" id="SAM82209.1"/>
    </source>
</evidence>
<dbReference type="PANTHER" id="PTHR11960:SF73">
    <property type="entry name" value="TRANSLATION INITIATION FACTOR 4E, PUTATIVE-RELATED"/>
    <property type="match status" value="1"/>
</dbReference>
<organism evidence="3 5">
    <name type="scientific">Ustilago bromivora</name>
    <dbReference type="NCBI Taxonomy" id="307758"/>
    <lineage>
        <taxon>Eukaryota</taxon>
        <taxon>Fungi</taxon>
        <taxon>Dikarya</taxon>
        <taxon>Basidiomycota</taxon>
        <taxon>Ustilaginomycotina</taxon>
        <taxon>Ustilaginomycetes</taxon>
        <taxon>Ustilaginales</taxon>
        <taxon>Ustilaginaceae</taxon>
        <taxon>Ustilago</taxon>
    </lineage>
</organism>
<dbReference type="Pfam" id="PF01652">
    <property type="entry name" value="IF4E"/>
    <property type="match status" value="1"/>
</dbReference>
<evidence type="ECO:0000256" key="1">
    <source>
        <dbReference type="RuleBase" id="RU004374"/>
    </source>
</evidence>
<sequence>MATSSIRRLPMRVMDSQQSLAQDQNTMPTASCSASPSKVAHTHSPSKIPTLSDIAARLNRDREVSTPASSPMKQILGGSTSNDATRPRLELTGRITASPKPAQQGDRQSPMLPTSPSKMADEQMMPSCSSPKAPPSGACSPTKRILPKGLPSLEEIRDRLSRKGLATSNDDTSPNMECTPSSPTKLAASGLTKSPEISSNLEAKVALSPMVQESNPATSGATSAPSKPTLTLTTTGMVGSQKLTHPLPAPPAEVPTHPLQHEWTLYFDSRSAGPSTPGLPPPSPSLPAPPKPTLSSSSWEANLRTIGAYASVESFLGCFAKLHRPSQLERHSSYHLFKDRIKPMWEDPRNAKGGKWTITFRQRYPALVDRSWLWLVLGLIGEGMDGEDETCGAVCSVRPRGDRISLWVKDMSNVEAVNRIGKKLIALLEIAKEPGILLEFSSHSAKYDDLKQQGLYYSVNNAVQPMARTPTMSTFGAAAGLPNADGAKLAAAHASSNLMATSPTSPNGKGFSHFRGQQQQQQQQPPRSPIAVSPNTSAESQPLGRLAGQPNGNSCPNVGTMLGRSPGNAASAANFGALGQSLAPGIGINTPPSGSVSPSMGAARKDAFQRPMSTASWRSGRSSTSPQGQGSIIAADALGAKAEEGSLSRSVSPLKAD</sequence>
<evidence type="ECO:0000313" key="5">
    <source>
        <dbReference type="Proteomes" id="UP000179920"/>
    </source>
</evidence>
<dbReference type="EMBL" id="LT558123">
    <property type="protein sequence ID" value="SAM82209.1"/>
    <property type="molecule type" value="Genomic_DNA"/>
</dbReference>
<dbReference type="GO" id="GO:0016281">
    <property type="term" value="C:eukaryotic translation initiation factor 4F complex"/>
    <property type="evidence" value="ECO:0007669"/>
    <property type="project" value="TreeGrafter"/>
</dbReference>
<evidence type="ECO:0000256" key="2">
    <source>
        <dbReference type="SAM" id="MobiDB-lite"/>
    </source>
</evidence>
<reference evidence="4" key="3">
    <citation type="submission" date="2018-08" db="EMBL/GenBank/DDBJ databases">
        <authorList>
            <person name="Guldener U."/>
        </authorList>
    </citation>
    <scope>NUCLEOTIDE SEQUENCE</scope>
    <source>
        <strain evidence="4">UB2</strain>
    </source>
</reference>
<feature type="region of interest" description="Disordered" evidence="2">
    <location>
        <begin position="589"/>
        <end position="637"/>
    </location>
</feature>
<feature type="compositionally biased region" description="Polar residues" evidence="2">
    <location>
        <begin position="611"/>
        <end position="630"/>
    </location>
</feature>
<feature type="compositionally biased region" description="Pro residues" evidence="2">
    <location>
        <begin position="277"/>
        <end position="292"/>
    </location>
</feature>
<dbReference type="GO" id="GO:0000340">
    <property type="term" value="F:RNA 7-methylguanosine cap binding"/>
    <property type="evidence" value="ECO:0007669"/>
    <property type="project" value="TreeGrafter"/>
</dbReference>
<evidence type="ECO:0000313" key="4">
    <source>
        <dbReference type="EMBL" id="SYW81049.1"/>
    </source>
</evidence>
<dbReference type="Proteomes" id="UP000658997">
    <property type="component" value="Unassembled WGS sequence"/>
</dbReference>
<feature type="compositionally biased region" description="Polar residues" evidence="2">
    <location>
        <begin position="166"/>
        <end position="184"/>
    </location>
</feature>
<dbReference type="GO" id="GO:0003743">
    <property type="term" value="F:translation initiation factor activity"/>
    <property type="evidence" value="ECO:0007669"/>
    <property type="project" value="UniProtKB-KW"/>
</dbReference>
<evidence type="ECO:0000313" key="6">
    <source>
        <dbReference type="Proteomes" id="UP000658997"/>
    </source>
</evidence>
<keyword evidence="1" id="KW-0694">RNA-binding</keyword>
<feature type="compositionally biased region" description="Polar residues" evidence="2">
    <location>
        <begin position="66"/>
        <end position="84"/>
    </location>
</feature>
<keyword evidence="1 3" id="KW-0396">Initiation factor</keyword>
<keyword evidence="1" id="KW-0648">Protein biosynthesis</keyword>
<reference evidence="5" key="1">
    <citation type="submission" date="2016-04" db="EMBL/GenBank/DDBJ databases">
        <authorList>
            <person name="Guldener U."/>
            <person name="Guldener U."/>
        </authorList>
    </citation>
    <scope>NUCLEOTIDE SEQUENCE [LARGE SCALE GENOMIC DNA]</scope>
    <source>
        <strain evidence="5">UB2112</strain>
    </source>
</reference>
<gene>
    <name evidence="4" type="ORF">UBRO2_04081</name>
    <name evidence="3" type="ORF">UBRO_04805</name>
</gene>
<name>A0A1K0GQ96_9BASI</name>